<dbReference type="OMA" id="QTMITTE"/>
<keyword evidence="2" id="KW-1185">Reference proteome</keyword>
<evidence type="ECO:0000313" key="1">
    <source>
        <dbReference type="EMBL" id="KRX08500.1"/>
    </source>
</evidence>
<dbReference type="EMBL" id="LDAU01000063">
    <property type="protein sequence ID" value="KRX08500.1"/>
    <property type="molecule type" value="Genomic_DNA"/>
</dbReference>
<protein>
    <submittedName>
        <fullName evidence="1">Uncharacterized protein</fullName>
    </submittedName>
</protein>
<dbReference type="InParanoid" id="A0A0V0R1U2"/>
<name>A0A0V0R1U2_PSEPJ</name>
<accession>A0A0V0R1U2</accession>
<dbReference type="Proteomes" id="UP000054937">
    <property type="component" value="Unassembled WGS sequence"/>
</dbReference>
<gene>
    <name evidence="1" type="ORF">PPERSA_12981</name>
</gene>
<reference evidence="1 2" key="1">
    <citation type="journal article" date="2015" name="Sci. Rep.">
        <title>Genome of the facultative scuticociliatosis pathogen Pseudocohnilembus persalinus provides insight into its virulence through horizontal gene transfer.</title>
        <authorList>
            <person name="Xiong J."/>
            <person name="Wang G."/>
            <person name="Cheng J."/>
            <person name="Tian M."/>
            <person name="Pan X."/>
            <person name="Warren A."/>
            <person name="Jiang C."/>
            <person name="Yuan D."/>
            <person name="Miao W."/>
        </authorList>
    </citation>
    <scope>NUCLEOTIDE SEQUENCE [LARGE SCALE GENOMIC DNA]</scope>
    <source>
        <strain evidence="1">36N120E</strain>
    </source>
</reference>
<evidence type="ECO:0000313" key="2">
    <source>
        <dbReference type="Proteomes" id="UP000054937"/>
    </source>
</evidence>
<organism evidence="1 2">
    <name type="scientific">Pseudocohnilembus persalinus</name>
    <name type="common">Ciliate</name>
    <dbReference type="NCBI Taxonomy" id="266149"/>
    <lineage>
        <taxon>Eukaryota</taxon>
        <taxon>Sar</taxon>
        <taxon>Alveolata</taxon>
        <taxon>Ciliophora</taxon>
        <taxon>Intramacronucleata</taxon>
        <taxon>Oligohymenophorea</taxon>
        <taxon>Scuticociliatia</taxon>
        <taxon>Philasterida</taxon>
        <taxon>Pseudocohnilembidae</taxon>
        <taxon>Pseudocohnilembus</taxon>
    </lineage>
</organism>
<sequence length="351" mass="41773">MYKLQFLSGKTLIICPDQSSVYKMFLFLQRIGAKGFQVLNDTDPKNLRYYVMSMFNTGVIQTMITTEKVFEDLRKKVFYTKKRKILQFKNLGNIIFMDLKNVKDIYNNMYTHFRGSEGTIISLLDQSEQQVEILTNLIEQQKKQFTQINIKEFPLKKHEIDSFRYRISDVVGAISRKQVKNMQMLDFKKKLLKSKELETYFRENDADRQLIIEDINSLSKQIHQYQVKCEDEIPEYLVPEMVKEQRKRFNDKKEKFSKIQVTRTNEEFQKSLKRRMEKNNLTLDDVKKKKVLDQAGDKFVVVNNEKEAVDGDEVDANRLKVISGRKLWKIKHGFKLHKKNKRMEKKGIYQA</sequence>
<comment type="caution">
    <text evidence="1">The sequence shown here is derived from an EMBL/GenBank/DDBJ whole genome shotgun (WGS) entry which is preliminary data.</text>
</comment>
<dbReference type="OrthoDB" id="312959at2759"/>
<dbReference type="AlphaFoldDB" id="A0A0V0R1U2"/>
<proteinExistence type="predicted"/>